<dbReference type="RefSeq" id="WP_146475116.1">
    <property type="nucleotide sequence ID" value="NZ_BNCF01000008.1"/>
</dbReference>
<sequence>MVFEVARRGALAAMFATLAAGCAARGTTVMSGGEIDAERLSRRSEQKNAGYCERSGCDSVPEVLVAPAPTYPPELLASRVAGEVTLRFEIAESGLAENPQVVHSSAPGFTEAALKALAQWRFKPAVKNGKPVRLPASQTFEMRP</sequence>
<gene>
    <name evidence="12" type="ORF">GCM10007167_16140</name>
</gene>
<dbReference type="GO" id="GO:0015031">
    <property type="term" value="P:protein transport"/>
    <property type="evidence" value="ECO:0007669"/>
    <property type="project" value="UniProtKB-KW"/>
</dbReference>
<name>A0A918Z3K0_9GAMM</name>
<dbReference type="Gene3D" id="3.30.1150.10">
    <property type="match status" value="1"/>
</dbReference>
<feature type="chain" id="PRO_5036929182" description="TonB C-terminal domain-containing protein" evidence="10">
    <location>
        <begin position="20"/>
        <end position="144"/>
    </location>
</feature>
<reference evidence="12" key="2">
    <citation type="submission" date="2020-09" db="EMBL/GenBank/DDBJ databases">
        <authorList>
            <person name="Sun Q."/>
            <person name="Kim S."/>
        </authorList>
    </citation>
    <scope>NUCLEOTIDE SEQUENCE</scope>
    <source>
        <strain evidence="12">KCTC 32020</strain>
    </source>
</reference>
<evidence type="ECO:0000256" key="8">
    <source>
        <dbReference type="ARBA" id="ARBA00022989"/>
    </source>
</evidence>
<keyword evidence="3" id="KW-0813">Transport</keyword>
<dbReference type="NCBIfam" id="TIGR01352">
    <property type="entry name" value="tonB_Cterm"/>
    <property type="match status" value="1"/>
</dbReference>
<dbReference type="PANTHER" id="PTHR33446">
    <property type="entry name" value="PROTEIN TONB-RELATED"/>
    <property type="match status" value="1"/>
</dbReference>
<evidence type="ECO:0000256" key="9">
    <source>
        <dbReference type="ARBA" id="ARBA00023136"/>
    </source>
</evidence>
<reference evidence="12" key="1">
    <citation type="journal article" date="2014" name="Int. J. Syst. Evol. Microbiol.">
        <title>Complete genome sequence of Corynebacterium casei LMG S-19264T (=DSM 44701T), isolated from a smear-ripened cheese.</title>
        <authorList>
            <consortium name="US DOE Joint Genome Institute (JGI-PGF)"/>
            <person name="Walter F."/>
            <person name="Albersmeier A."/>
            <person name="Kalinowski J."/>
            <person name="Ruckert C."/>
        </authorList>
    </citation>
    <scope>NUCLEOTIDE SEQUENCE</scope>
    <source>
        <strain evidence="12">KCTC 32020</strain>
    </source>
</reference>
<evidence type="ECO:0000256" key="5">
    <source>
        <dbReference type="ARBA" id="ARBA00022519"/>
    </source>
</evidence>
<keyword evidence="4" id="KW-1003">Cell membrane</keyword>
<keyword evidence="9" id="KW-0472">Membrane</keyword>
<dbReference type="AlphaFoldDB" id="A0A918Z3K0"/>
<protein>
    <recommendedName>
        <fullName evidence="11">TonB C-terminal domain-containing protein</fullName>
    </recommendedName>
</protein>
<dbReference type="GO" id="GO:0005886">
    <property type="term" value="C:plasma membrane"/>
    <property type="evidence" value="ECO:0007669"/>
    <property type="project" value="UniProtKB-SubCell"/>
</dbReference>
<organism evidence="12 13">
    <name type="scientific">Vulcaniibacterium thermophilum</name>
    <dbReference type="NCBI Taxonomy" id="1169913"/>
    <lineage>
        <taxon>Bacteria</taxon>
        <taxon>Pseudomonadati</taxon>
        <taxon>Pseudomonadota</taxon>
        <taxon>Gammaproteobacteria</taxon>
        <taxon>Lysobacterales</taxon>
        <taxon>Lysobacteraceae</taxon>
        <taxon>Vulcaniibacterium</taxon>
    </lineage>
</organism>
<dbReference type="Pfam" id="PF03544">
    <property type="entry name" value="TonB_C"/>
    <property type="match status" value="1"/>
</dbReference>
<dbReference type="Proteomes" id="UP000636453">
    <property type="component" value="Unassembled WGS sequence"/>
</dbReference>
<comment type="subcellular location">
    <subcellularLocation>
        <location evidence="1">Cell inner membrane</location>
        <topology evidence="1">Single-pass membrane protein</topology>
        <orientation evidence="1">Periplasmic side</orientation>
    </subcellularLocation>
</comment>
<keyword evidence="8" id="KW-1133">Transmembrane helix</keyword>
<evidence type="ECO:0000256" key="6">
    <source>
        <dbReference type="ARBA" id="ARBA00022692"/>
    </source>
</evidence>
<evidence type="ECO:0000256" key="7">
    <source>
        <dbReference type="ARBA" id="ARBA00022927"/>
    </source>
</evidence>
<evidence type="ECO:0000313" key="13">
    <source>
        <dbReference type="Proteomes" id="UP000636453"/>
    </source>
</evidence>
<keyword evidence="5" id="KW-0997">Cell inner membrane</keyword>
<dbReference type="SUPFAM" id="SSF74653">
    <property type="entry name" value="TolA/TonB C-terminal domain"/>
    <property type="match status" value="1"/>
</dbReference>
<comment type="caution">
    <text evidence="12">The sequence shown here is derived from an EMBL/GenBank/DDBJ whole genome shotgun (WGS) entry which is preliminary data.</text>
</comment>
<dbReference type="EMBL" id="BNCF01000008">
    <property type="protein sequence ID" value="GHE34773.1"/>
    <property type="molecule type" value="Genomic_DNA"/>
</dbReference>
<dbReference type="PROSITE" id="PS51257">
    <property type="entry name" value="PROKAR_LIPOPROTEIN"/>
    <property type="match status" value="1"/>
</dbReference>
<dbReference type="InterPro" id="IPR051045">
    <property type="entry name" value="TonB-dependent_transducer"/>
</dbReference>
<evidence type="ECO:0000259" key="11">
    <source>
        <dbReference type="PROSITE" id="PS52015"/>
    </source>
</evidence>
<dbReference type="InterPro" id="IPR037682">
    <property type="entry name" value="TonB_C"/>
</dbReference>
<keyword evidence="10" id="KW-0732">Signal</keyword>
<dbReference type="OrthoDB" id="1628901at2"/>
<evidence type="ECO:0000256" key="3">
    <source>
        <dbReference type="ARBA" id="ARBA00022448"/>
    </source>
</evidence>
<evidence type="ECO:0000313" key="12">
    <source>
        <dbReference type="EMBL" id="GHE34773.1"/>
    </source>
</evidence>
<evidence type="ECO:0000256" key="10">
    <source>
        <dbReference type="SAM" id="SignalP"/>
    </source>
</evidence>
<feature type="domain" description="TonB C-terminal" evidence="11">
    <location>
        <begin position="56"/>
        <end position="144"/>
    </location>
</feature>
<keyword evidence="6" id="KW-0812">Transmembrane</keyword>
<accession>A0A918Z3K0</accession>
<feature type="signal peptide" evidence="10">
    <location>
        <begin position="1"/>
        <end position="19"/>
    </location>
</feature>
<evidence type="ECO:0000256" key="2">
    <source>
        <dbReference type="ARBA" id="ARBA00006555"/>
    </source>
</evidence>
<comment type="similarity">
    <text evidence="2">Belongs to the TonB family.</text>
</comment>
<evidence type="ECO:0000256" key="4">
    <source>
        <dbReference type="ARBA" id="ARBA00022475"/>
    </source>
</evidence>
<dbReference type="GO" id="GO:0055085">
    <property type="term" value="P:transmembrane transport"/>
    <property type="evidence" value="ECO:0007669"/>
    <property type="project" value="InterPro"/>
</dbReference>
<keyword evidence="7" id="KW-0653">Protein transport</keyword>
<dbReference type="PROSITE" id="PS52015">
    <property type="entry name" value="TONB_CTD"/>
    <property type="match status" value="1"/>
</dbReference>
<evidence type="ECO:0000256" key="1">
    <source>
        <dbReference type="ARBA" id="ARBA00004383"/>
    </source>
</evidence>
<dbReference type="InterPro" id="IPR006260">
    <property type="entry name" value="TonB/TolA_C"/>
</dbReference>
<proteinExistence type="inferred from homology"/>
<keyword evidence="13" id="KW-1185">Reference proteome</keyword>